<dbReference type="InterPro" id="IPR011991">
    <property type="entry name" value="ArsR-like_HTH"/>
</dbReference>
<dbReference type="OrthoDB" id="9810372at2"/>
<proteinExistence type="inferred from homology"/>
<dbReference type="CDD" id="cd00090">
    <property type="entry name" value="HTH_ARSR"/>
    <property type="match status" value="1"/>
</dbReference>
<dbReference type="Gene3D" id="1.10.10.10">
    <property type="entry name" value="Winged helix-like DNA-binding domain superfamily/Winged helix DNA-binding domain"/>
    <property type="match status" value="1"/>
</dbReference>
<comment type="similarity">
    <text evidence="1">Belongs to the ROK (NagC/XylR) family.</text>
</comment>
<accession>A0A2S9V6M1</accession>
<dbReference type="AlphaFoldDB" id="A0A2S9V6M1"/>
<reference evidence="4" key="1">
    <citation type="journal article" date="2020" name="Int. J. Syst. Evol. Microbiol.">
        <title>Alteromonas alba sp. nov., a marine bacterium isolated from the seawater of the West Pacific Ocean.</title>
        <authorList>
            <person name="Sun C."/>
            <person name="Wu Y.-H."/>
            <person name="Xamxidin M."/>
            <person name="Cheng H."/>
            <person name="Xu X.-W."/>
        </authorList>
    </citation>
    <scope>NUCLEOTIDE SEQUENCE [LARGE SCALE GENOMIC DNA]</scope>
    <source>
        <strain evidence="4">190</strain>
    </source>
</reference>
<evidence type="ECO:0000313" key="4">
    <source>
        <dbReference type="Proteomes" id="UP000238949"/>
    </source>
</evidence>
<organism evidence="3 4">
    <name type="scientific">Alteromonas alba</name>
    <dbReference type="NCBI Taxonomy" id="2079529"/>
    <lineage>
        <taxon>Bacteria</taxon>
        <taxon>Pseudomonadati</taxon>
        <taxon>Pseudomonadota</taxon>
        <taxon>Gammaproteobacteria</taxon>
        <taxon>Alteromonadales</taxon>
        <taxon>Alteromonadaceae</taxon>
        <taxon>Alteromonas/Salinimonas group</taxon>
        <taxon>Alteromonas</taxon>
    </lineage>
</organism>
<dbReference type="Pfam" id="PF00480">
    <property type="entry name" value="ROK"/>
    <property type="match status" value="1"/>
</dbReference>
<dbReference type="Gene3D" id="3.30.420.40">
    <property type="match status" value="3"/>
</dbReference>
<dbReference type="Proteomes" id="UP000238949">
    <property type="component" value="Unassembled WGS sequence"/>
</dbReference>
<dbReference type="SUPFAM" id="SSF53067">
    <property type="entry name" value="Actin-like ATPase domain"/>
    <property type="match status" value="1"/>
</dbReference>
<dbReference type="PANTHER" id="PTHR18964">
    <property type="entry name" value="ROK (REPRESSOR, ORF, KINASE) FAMILY"/>
    <property type="match status" value="1"/>
</dbReference>
<dbReference type="CDD" id="cd23763">
    <property type="entry name" value="ASKHA_ATPase_ROK"/>
    <property type="match status" value="1"/>
</dbReference>
<evidence type="ECO:0000313" key="3">
    <source>
        <dbReference type="EMBL" id="PRO72102.1"/>
    </source>
</evidence>
<name>A0A2S9V6M1_9ALTE</name>
<protein>
    <recommendedName>
        <fullName evidence="2">HTH marR-type domain-containing protein</fullName>
    </recommendedName>
</protein>
<dbReference type="InterPro" id="IPR043129">
    <property type="entry name" value="ATPase_NBD"/>
</dbReference>
<dbReference type="InterPro" id="IPR036388">
    <property type="entry name" value="WH-like_DNA-bd_sf"/>
</dbReference>
<comment type="caution">
    <text evidence="3">The sequence shown here is derived from an EMBL/GenBank/DDBJ whole genome shotgun (WGS) entry which is preliminary data.</text>
</comment>
<feature type="domain" description="HTH marR-type" evidence="2">
    <location>
        <begin position="25"/>
        <end position="63"/>
    </location>
</feature>
<dbReference type="SUPFAM" id="SSF46785">
    <property type="entry name" value="Winged helix' DNA-binding domain"/>
    <property type="match status" value="1"/>
</dbReference>
<evidence type="ECO:0000256" key="1">
    <source>
        <dbReference type="ARBA" id="ARBA00006479"/>
    </source>
</evidence>
<dbReference type="EMBL" id="PVNP01000192">
    <property type="protein sequence ID" value="PRO72102.1"/>
    <property type="molecule type" value="Genomic_DNA"/>
</dbReference>
<dbReference type="InterPro" id="IPR000835">
    <property type="entry name" value="HTH_MarR-typ"/>
</dbReference>
<sequence>MKQTDPLQNGTPLALMTDRQFFHCLKEHGPMTRAAIAKKTGISRPTISESAQRLEKSGLVVETSRKTKNKQGRAGVIYEINAAKGLTLAIAIDVKQIQLRLTDLSLKVIRDQCFYIDPAWQQAELAEAILRFIRLAVQDQSSPLLAIGISVAVPVNSQTGEILALPYSKFSIIHGINFKALLEEHFACPVTLDNDVNWATLAEKSLGIAKNVSDFVFIYFGEGIGAGIYLDNHLIRGSTGISGEIGHIMVNNKENLQDFVSNHHLQQALEEGVDLSGHPAISQIGTTLATIAAVINPKMFVLGGPMTKYPQFIPAIIKQIQPQLFNKVSFIPSNAPNYAPLNGVQAGTYELALSSFGLPSPPEAE</sequence>
<dbReference type="Pfam" id="PF12802">
    <property type="entry name" value="MarR_2"/>
    <property type="match status" value="1"/>
</dbReference>
<dbReference type="PANTHER" id="PTHR18964:SF149">
    <property type="entry name" value="BIFUNCTIONAL UDP-N-ACETYLGLUCOSAMINE 2-EPIMERASE_N-ACETYLMANNOSAMINE KINASE"/>
    <property type="match status" value="1"/>
</dbReference>
<dbReference type="InterPro" id="IPR000600">
    <property type="entry name" value="ROK"/>
</dbReference>
<evidence type="ECO:0000259" key="2">
    <source>
        <dbReference type="Pfam" id="PF12802"/>
    </source>
</evidence>
<dbReference type="InterPro" id="IPR036390">
    <property type="entry name" value="WH_DNA-bd_sf"/>
</dbReference>
<dbReference type="GO" id="GO:0003700">
    <property type="term" value="F:DNA-binding transcription factor activity"/>
    <property type="evidence" value="ECO:0007669"/>
    <property type="project" value="InterPro"/>
</dbReference>
<dbReference type="RefSeq" id="WP_105935816.1">
    <property type="nucleotide sequence ID" value="NZ_PVNP01000192.1"/>
</dbReference>
<gene>
    <name evidence="3" type="ORF">C6Y40_18135</name>
</gene>
<keyword evidence="4" id="KW-1185">Reference proteome</keyword>